<dbReference type="AlphaFoldDB" id="A0A7J7KFU1"/>
<reference evidence="3" key="1">
    <citation type="submission" date="2020-06" db="EMBL/GenBank/DDBJ databases">
        <title>Draft genome of Bugula neritina, a colonial animal packing powerful symbionts and potential medicines.</title>
        <authorList>
            <person name="Rayko M."/>
        </authorList>
    </citation>
    <scope>NUCLEOTIDE SEQUENCE [LARGE SCALE GENOMIC DNA]</scope>
    <source>
        <strain evidence="3">Kwan_BN1</strain>
    </source>
</reference>
<comment type="similarity">
    <text evidence="1">Belongs to the TIP41 family.</text>
</comment>
<protein>
    <recommendedName>
        <fullName evidence="2">TIP41-like protein</fullName>
    </recommendedName>
</protein>
<dbReference type="GO" id="GO:0005829">
    <property type="term" value="C:cytosol"/>
    <property type="evidence" value="ECO:0007669"/>
    <property type="project" value="TreeGrafter"/>
</dbReference>
<dbReference type="OrthoDB" id="10253878at2759"/>
<accession>A0A7J7KFU1</accession>
<name>A0A7J7KFU1_BUGNE</name>
<dbReference type="PANTHER" id="PTHR21021">
    <property type="entry name" value="GAF/PUTATIVE CYTOSKELETAL PROTEIN"/>
    <property type="match status" value="1"/>
</dbReference>
<evidence type="ECO:0000313" key="4">
    <source>
        <dbReference type="Proteomes" id="UP000593567"/>
    </source>
</evidence>
<keyword evidence="4" id="KW-1185">Reference proteome</keyword>
<evidence type="ECO:0000313" key="3">
    <source>
        <dbReference type="EMBL" id="KAF6037530.1"/>
    </source>
</evidence>
<dbReference type="Pfam" id="PF04176">
    <property type="entry name" value="TIP41"/>
    <property type="match status" value="2"/>
</dbReference>
<gene>
    <name evidence="3" type="ORF">EB796_004146</name>
</gene>
<dbReference type="InterPro" id="IPR051330">
    <property type="entry name" value="Phosphatase_reg/MetRdx"/>
</dbReference>
<dbReference type="EMBL" id="VXIV02000554">
    <property type="protein sequence ID" value="KAF6037530.1"/>
    <property type="molecule type" value="Genomic_DNA"/>
</dbReference>
<dbReference type="PANTHER" id="PTHR21021:SF16">
    <property type="entry name" value="TIP41-LIKE PROTEIN"/>
    <property type="match status" value="1"/>
</dbReference>
<evidence type="ECO:0000256" key="2">
    <source>
        <dbReference type="ARBA" id="ARBA00018951"/>
    </source>
</evidence>
<dbReference type="GO" id="GO:0031929">
    <property type="term" value="P:TOR signaling"/>
    <property type="evidence" value="ECO:0007669"/>
    <property type="project" value="TreeGrafter"/>
</dbReference>
<comment type="caution">
    <text evidence="3">The sequence shown here is derived from an EMBL/GenBank/DDBJ whole genome shotgun (WGS) entry which is preliminary data.</text>
</comment>
<proteinExistence type="inferred from homology"/>
<organism evidence="3 4">
    <name type="scientific">Bugula neritina</name>
    <name type="common">Brown bryozoan</name>
    <name type="synonym">Sertularia neritina</name>
    <dbReference type="NCBI Taxonomy" id="10212"/>
    <lineage>
        <taxon>Eukaryota</taxon>
        <taxon>Metazoa</taxon>
        <taxon>Spiralia</taxon>
        <taxon>Lophotrochozoa</taxon>
        <taxon>Bryozoa</taxon>
        <taxon>Gymnolaemata</taxon>
        <taxon>Cheilostomatida</taxon>
        <taxon>Flustrina</taxon>
        <taxon>Buguloidea</taxon>
        <taxon>Bugulidae</taxon>
        <taxon>Bugula</taxon>
    </lineage>
</organism>
<evidence type="ECO:0000256" key="1">
    <source>
        <dbReference type="ARBA" id="ARBA00006658"/>
    </source>
</evidence>
<sequence>MATAKHGLFSFGNWGFNITESHILKSDGPDREAFEKVLSPLPQTPEMTYDQNILRVTHTEGFGVEFSALDALKLVNAEKDLMKVAVSEAWKSSRDESQHIHEVFKPFDWTFSTTYSGTLINEGEKAFTRAMASGYFILLRFYLRVDNVLVRIRDTRLYCDYSKNYILRECSLRESPYHQLDIPVTDITDANKVVDHLPLVSCTVEKLSYPPLDST</sequence>
<dbReference type="Proteomes" id="UP000593567">
    <property type="component" value="Unassembled WGS sequence"/>
</dbReference>
<dbReference type="InterPro" id="IPR007303">
    <property type="entry name" value="TIP41-like"/>
</dbReference>